<reference evidence="1" key="1">
    <citation type="submission" date="2020-11" db="EMBL/GenBank/DDBJ databases">
        <authorList>
            <person name="Whitehead M."/>
        </authorList>
    </citation>
    <scope>NUCLEOTIDE SEQUENCE</scope>
    <source>
        <strain evidence="1">EGII</strain>
    </source>
</reference>
<accession>A0A811U2V3</accession>
<evidence type="ECO:0000313" key="1">
    <source>
        <dbReference type="EMBL" id="CAD6991595.1"/>
    </source>
</evidence>
<protein>
    <submittedName>
        <fullName evidence="1">(Mediterranean fruit fly) hypothetical protein</fullName>
    </submittedName>
</protein>
<evidence type="ECO:0000313" key="2">
    <source>
        <dbReference type="Proteomes" id="UP000606786"/>
    </source>
</evidence>
<organism evidence="1 2">
    <name type="scientific">Ceratitis capitata</name>
    <name type="common">Mediterranean fruit fly</name>
    <name type="synonym">Tephritis capitata</name>
    <dbReference type="NCBI Taxonomy" id="7213"/>
    <lineage>
        <taxon>Eukaryota</taxon>
        <taxon>Metazoa</taxon>
        <taxon>Ecdysozoa</taxon>
        <taxon>Arthropoda</taxon>
        <taxon>Hexapoda</taxon>
        <taxon>Insecta</taxon>
        <taxon>Pterygota</taxon>
        <taxon>Neoptera</taxon>
        <taxon>Endopterygota</taxon>
        <taxon>Diptera</taxon>
        <taxon>Brachycera</taxon>
        <taxon>Muscomorpha</taxon>
        <taxon>Tephritoidea</taxon>
        <taxon>Tephritidae</taxon>
        <taxon>Ceratitis</taxon>
        <taxon>Ceratitis</taxon>
    </lineage>
</organism>
<gene>
    <name evidence="1" type="ORF">CCAP1982_LOCUS512</name>
</gene>
<sequence>MTSVGGNGATEELLPAAAPSPMCVTITFKVNARHYKTSMGVHVHITFIFNSVFAYIQTYNASLSFARYLRKLRSA</sequence>
<dbReference type="EMBL" id="CAJHJT010000001">
    <property type="protein sequence ID" value="CAD6991595.1"/>
    <property type="molecule type" value="Genomic_DNA"/>
</dbReference>
<comment type="caution">
    <text evidence="1">The sequence shown here is derived from an EMBL/GenBank/DDBJ whole genome shotgun (WGS) entry which is preliminary data.</text>
</comment>
<proteinExistence type="predicted"/>
<dbReference type="Proteomes" id="UP000606786">
    <property type="component" value="Unassembled WGS sequence"/>
</dbReference>
<dbReference type="AlphaFoldDB" id="A0A811U2V3"/>
<keyword evidence="2" id="KW-1185">Reference proteome</keyword>
<name>A0A811U2V3_CERCA</name>